<evidence type="ECO:0000313" key="1">
    <source>
        <dbReference type="EMBL" id="MCH5597078.1"/>
    </source>
</evidence>
<gene>
    <name evidence="1" type="ORF">MKP09_03695</name>
</gene>
<protein>
    <submittedName>
        <fullName evidence="1">Uncharacterized protein</fullName>
    </submittedName>
</protein>
<dbReference type="Gene3D" id="2.40.30.270">
    <property type="match status" value="1"/>
</dbReference>
<dbReference type="EMBL" id="JAKWBL010000001">
    <property type="protein sequence ID" value="MCH5597078.1"/>
    <property type="molecule type" value="Genomic_DNA"/>
</dbReference>
<proteinExistence type="predicted"/>
<comment type="caution">
    <text evidence="1">The sequence shown here is derived from an EMBL/GenBank/DDBJ whole genome shotgun (WGS) entry which is preliminary data.</text>
</comment>
<dbReference type="RefSeq" id="WP_240826489.1">
    <property type="nucleotide sequence ID" value="NZ_JAKWBL010000001.1"/>
</dbReference>
<dbReference type="Gene3D" id="3.40.50.300">
    <property type="entry name" value="P-loop containing nucleotide triphosphate hydrolases"/>
    <property type="match status" value="1"/>
</dbReference>
<reference evidence="1 2" key="1">
    <citation type="submission" date="2022-02" db="EMBL/GenBank/DDBJ databases">
        <authorList>
            <person name="Min J."/>
        </authorList>
    </citation>
    <scope>NUCLEOTIDE SEQUENCE [LARGE SCALE GENOMIC DNA]</scope>
    <source>
        <strain evidence="1 2">GR10-1</strain>
    </source>
</reference>
<organism evidence="1 2">
    <name type="scientific">Niabella ginsengisoli</name>
    <dbReference type="NCBI Taxonomy" id="522298"/>
    <lineage>
        <taxon>Bacteria</taxon>
        <taxon>Pseudomonadati</taxon>
        <taxon>Bacteroidota</taxon>
        <taxon>Chitinophagia</taxon>
        <taxon>Chitinophagales</taxon>
        <taxon>Chitinophagaceae</taxon>
        <taxon>Niabella</taxon>
    </lineage>
</organism>
<sequence length="162" mass="18685">MHPHIHRLIQCIDLEEKEQANRYQLDQTHTLRTLKADGLALHPLTVTRKGFGYADYPEISFRLKYPGETHLFRDGAAIECFKQDEDAVKGILLNLEGKAGEFRLFAPDFPDWIEDDGVGIKLAPDTRTTGIMKKCWPILKKTNAFFIYLRSCMATNQIFHYL</sequence>
<dbReference type="InterPro" id="IPR027417">
    <property type="entry name" value="P-loop_NTPase"/>
</dbReference>
<dbReference type="Proteomes" id="UP001202248">
    <property type="component" value="Unassembled WGS sequence"/>
</dbReference>
<evidence type="ECO:0000313" key="2">
    <source>
        <dbReference type="Proteomes" id="UP001202248"/>
    </source>
</evidence>
<accession>A0ABS9SFD6</accession>
<keyword evidence="2" id="KW-1185">Reference proteome</keyword>
<name>A0ABS9SFD6_9BACT</name>